<feature type="chain" id="PRO_5002347157" description="Peptide N-acetyl-beta-D-glucosaminyl asparaginase amidase A N-terminal domain-containing protein" evidence="2">
    <location>
        <begin position="30"/>
        <end position="1037"/>
    </location>
</feature>
<organism evidence="4 5">
    <name type="scientific">Leersia perrieri</name>
    <dbReference type="NCBI Taxonomy" id="77586"/>
    <lineage>
        <taxon>Eukaryota</taxon>
        <taxon>Viridiplantae</taxon>
        <taxon>Streptophyta</taxon>
        <taxon>Embryophyta</taxon>
        <taxon>Tracheophyta</taxon>
        <taxon>Spermatophyta</taxon>
        <taxon>Magnoliopsida</taxon>
        <taxon>Liliopsida</taxon>
        <taxon>Poales</taxon>
        <taxon>Poaceae</taxon>
        <taxon>BOP clade</taxon>
        <taxon>Oryzoideae</taxon>
        <taxon>Oryzeae</taxon>
        <taxon>Oryzinae</taxon>
        <taxon>Leersia</taxon>
    </lineage>
</organism>
<dbReference type="STRING" id="77586.A0A0D9UY41"/>
<reference evidence="5" key="2">
    <citation type="submission" date="2013-12" db="EMBL/GenBank/DDBJ databases">
        <authorList>
            <person name="Yu Y."/>
            <person name="Lee S."/>
            <person name="de Baynast K."/>
            <person name="Wissotski M."/>
            <person name="Liu L."/>
            <person name="Talag J."/>
            <person name="Goicoechea J."/>
            <person name="Angelova A."/>
            <person name="Jetty R."/>
            <person name="Kudrna D."/>
            <person name="Golser W."/>
            <person name="Rivera L."/>
            <person name="Zhang J."/>
            <person name="Wing R."/>
        </authorList>
    </citation>
    <scope>NUCLEOTIDE SEQUENCE</scope>
</reference>
<reference evidence="4" key="3">
    <citation type="submission" date="2015-04" db="UniProtKB">
        <authorList>
            <consortium name="EnsemblPlants"/>
        </authorList>
    </citation>
    <scope>IDENTIFICATION</scope>
</reference>
<keyword evidence="5" id="KW-1185">Reference proteome</keyword>
<reference evidence="4 5" key="1">
    <citation type="submission" date="2012-08" db="EMBL/GenBank/DDBJ databases">
        <title>Oryza genome evolution.</title>
        <authorList>
            <person name="Wing R.A."/>
        </authorList>
    </citation>
    <scope>NUCLEOTIDE SEQUENCE</scope>
</reference>
<dbReference type="Gramene" id="LPERR01G06440.1">
    <property type="protein sequence ID" value="LPERR01G06440.1"/>
    <property type="gene ID" value="LPERR01G06440"/>
</dbReference>
<feature type="signal peptide" evidence="2">
    <location>
        <begin position="1"/>
        <end position="29"/>
    </location>
</feature>
<dbReference type="Proteomes" id="UP000032180">
    <property type="component" value="Chromosome 1"/>
</dbReference>
<evidence type="ECO:0000313" key="5">
    <source>
        <dbReference type="Proteomes" id="UP000032180"/>
    </source>
</evidence>
<dbReference type="eggNOG" id="ENOG502QSXK">
    <property type="taxonomic scope" value="Eukaryota"/>
</dbReference>
<proteinExistence type="predicted"/>
<dbReference type="Pfam" id="PF12222">
    <property type="entry name" value="PNGaseA"/>
    <property type="match status" value="2"/>
</dbReference>
<feature type="domain" description="Peptide N-acetyl-beta-D-glucosaminyl asparaginase amidase A N-terminal" evidence="3">
    <location>
        <begin position="72"/>
        <end position="389"/>
    </location>
</feature>
<dbReference type="HOGENOM" id="CLU_004272_0_0_1"/>
<dbReference type="InterPro" id="IPR021102">
    <property type="entry name" value="PNGase_A"/>
</dbReference>
<evidence type="ECO:0000256" key="1">
    <source>
        <dbReference type="SAM" id="MobiDB-lite"/>
    </source>
</evidence>
<dbReference type="InterPro" id="IPR056948">
    <property type="entry name" value="PNGaseA_N"/>
</dbReference>
<dbReference type="PANTHER" id="PTHR31104">
    <property type="entry name" value="PEPTIDE-N4-(N-ACETYL-BETA-GLUCOSAMINYL)ASPARAGINE AMIDASE A PROTEIN"/>
    <property type="match status" value="1"/>
</dbReference>
<feature type="region of interest" description="Disordered" evidence="1">
    <location>
        <begin position="641"/>
        <end position="661"/>
    </location>
</feature>
<dbReference type="Pfam" id="PF25156">
    <property type="entry name" value="PNGase_A_C"/>
    <property type="match status" value="2"/>
</dbReference>
<name>A0A0D9UY41_9ORYZ</name>
<feature type="domain" description="Peptide N-acetyl-beta-D-glucosaminyl asparaginase amidase A N-terminal" evidence="3">
    <location>
        <begin position="668"/>
        <end position="969"/>
    </location>
</feature>
<keyword evidence="2" id="KW-0732">Signal</keyword>
<evidence type="ECO:0000313" key="4">
    <source>
        <dbReference type="EnsemblPlants" id="LPERR01G06440.1"/>
    </source>
</evidence>
<dbReference type="EnsemblPlants" id="LPERR01G06440.1">
    <property type="protein sequence ID" value="LPERR01G06440.1"/>
    <property type="gene ID" value="LPERR01G06440"/>
</dbReference>
<sequence>MAPPAMAAASPSHRCLLTVLLLLPLAASAAIPHRHRLPSYHLASLDASADSAPPTTFFEVDRPIRPPRGSLGPCSTLLLSHSFGYTYGRPPVTAAYAPPSCLGGGAASVALAVLEWSADCRGRQFDRIFGVWLSGAELLRSCTAEPRATGIVWSVSRDVTRYASLLAEPGEIAVYLGNLVDSTYTGVYHANLTLHLYFHPAPPPSPPQQADLIVPISRSLPLNDGQWLAIQNGTDVQGKKIAIPSNTYRAVLEVFVSFHSNDEFWYTNPPNEYIEANNLSGVAGNGAFREVIVKINDDIVGAIWPFTVIYTGGVNPLLWRPITSIGSFNLPTYDIDITPFLGKLLDGKEHYFGFGVTNALDVWYIDANLHLWLDHKSERTTASLISYDASQMVLNVDSAFSGLDGQFITSASRHISATGSVKSSYGEVTTNFYQRFSYENSNVYSKNGTVQVVNQTIDAKSGVFAKDALAVLQSEELHQIFPLYVYTGTSDQEDDEYTLISLVKLGVNEKKTSGGKMGFSYNSLRNSQSAHGNMKVKKNLVVGGLGETHQERSISKKKVAIEETLVLYSLYAQVHNFPQTFHRLQLHSNYIRLQPSAMASMATTSCLLAILLLPLLQPLVALAVPSRSRFPSTLDLAAAFDSSASEQQQPQPPTTFFEVDRPIRPPRGSVGPCSTLLLSHSFGYTYGRPPVTAAYSPPPRGRIFDRIFGVWLSGAELLRGCTAEPRANGIVWSASRDVSRYAALLAEPGEIAVYLGNLVDDTYTGIYHANLTLHLYFHPAPPPPPSQQQHADLILPISRSLPLNDGQWFAIQNSTDVQSMKVVIPSNTYRAVIEVFVSFHSNYEDWYMHPPNEYIEANNKSDLPGNGAFREIIVKVDGDVVGAVWPFTVIYTGGVNPLFWRPITAIGSFDLPTYEIDITPFLGKLLDGKEHDFGFSVTNALDVWFIDANLHLWLDHKSEKTFGSLVSYEALSLALEVDSDFSSLDGQFVTSSSRQISATGWVKSSYGKAMTTFNQSFSYRNSNVYSKNDEITDWANW</sequence>
<accession>A0A0D9UY41</accession>
<evidence type="ECO:0000256" key="2">
    <source>
        <dbReference type="SAM" id="SignalP"/>
    </source>
</evidence>
<protein>
    <recommendedName>
        <fullName evidence="3">Peptide N-acetyl-beta-D-glucosaminyl asparaginase amidase A N-terminal domain-containing protein</fullName>
    </recommendedName>
</protein>
<evidence type="ECO:0000259" key="3">
    <source>
        <dbReference type="Pfam" id="PF12222"/>
    </source>
</evidence>
<dbReference type="AlphaFoldDB" id="A0A0D9UY41"/>